<reference evidence="3" key="1">
    <citation type="journal article" date="2021" name="Proc. Natl. Acad. Sci. U.S.A.">
        <title>A Catalog of Tens of Thousands of Viruses from Human Metagenomes Reveals Hidden Associations with Chronic Diseases.</title>
        <authorList>
            <person name="Tisza M.J."/>
            <person name="Buck C.B."/>
        </authorList>
    </citation>
    <scope>NUCLEOTIDE SEQUENCE</scope>
    <source>
        <strain evidence="3">CtPL34</strain>
    </source>
</reference>
<dbReference type="Pfam" id="PF25309">
    <property type="entry name" value="ELLD"/>
    <property type="match status" value="1"/>
</dbReference>
<evidence type="ECO:0000313" key="3">
    <source>
        <dbReference type="EMBL" id="DAD74497.1"/>
    </source>
</evidence>
<protein>
    <submittedName>
        <fullName evidence="3">GEWL Egg White Lysozyme domain</fullName>
    </submittedName>
</protein>
<accession>A0A8S5LWT3</accession>
<evidence type="ECO:0000259" key="2">
    <source>
        <dbReference type="Pfam" id="PF25309"/>
    </source>
</evidence>
<organism evidence="3">
    <name type="scientific">Siphoviridae sp. ctPL34</name>
    <dbReference type="NCBI Taxonomy" id="2826322"/>
    <lineage>
        <taxon>Viruses</taxon>
        <taxon>Duplodnaviria</taxon>
        <taxon>Heunggongvirae</taxon>
        <taxon>Uroviricota</taxon>
        <taxon>Caudoviricetes</taxon>
    </lineage>
</organism>
<proteinExistence type="predicted"/>
<dbReference type="EMBL" id="BK014761">
    <property type="protein sequence ID" value="DAD74497.1"/>
    <property type="molecule type" value="Genomic_DNA"/>
</dbReference>
<dbReference type="InterPro" id="IPR057370">
    <property type="entry name" value="ELLD"/>
</dbReference>
<evidence type="ECO:0000256" key="1">
    <source>
        <dbReference type="SAM" id="MobiDB-lite"/>
    </source>
</evidence>
<name>A0A8S5LWT3_9CAUD</name>
<feature type="compositionally biased region" description="Low complexity" evidence="1">
    <location>
        <begin position="190"/>
        <end position="207"/>
    </location>
</feature>
<sequence>MTVASYAASCARYYADDANIGYSQPERWTFYDQSDWDGWFHGIAANADCSALVAGCYNLAAHHEWGEPFTAGYFPKSTWTGSLREECAKRNFADISDSWNGNEPDGGFEVGDIVLSEAASGGRGHVAIVTQTGPTVLAEAWIAEDGSIDGYAGDQTGGEVRTILYNDHPYTNGDAWTHCLRRRDNHVSVDDGTSSASSSSNGSSPSATSIQDAVLRAADNVGCPWWAALACLWMETGFEGANIYGNDSGGACSGWGEVTKENFENDFWPVVSNWGTSNGVGPLQVTYNGYFIQDPNRAWWDPEKSAEVGCTILRDLIAYEGDSYEDLRRVGSRYNSGNASGAYDSYGVPFSQHCEWWYNHGRPSGGGEESWMSEGVDILKEMNARLIEISDQTGSGIAGRRFDGPLVGWFKTVSGQLSTLNDKVDALSAKLDQK</sequence>
<feature type="domain" description="Endolysin-like" evidence="2">
    <location>
        <begin position="2"/>
        <end position="98"/>
    </location>
</feature>
<feature type="region of interest" description="Disordered" evidence="1">
    <location>
        <begin position="187"/>
        <end position="207"/>
    </location>
</feature>